<protein>
    <submittedName>
        <fullName evidence="2">IS4/IS5 family transposase</fullName>
    </submittedName>
</protein>
<keyword evidence="3" id="KW-1185">Reference proteome</keyword>
<feature type="domain" description="Transposase IS4-like" evidence="1">
    <location>
        <begin position="103"/>
        <end position="230"/>
    </location>
</feature>
<evidence type="ECO:0000259" key="1">
    <source>
        <dbReference type="Pfam" id="PF01609"/>
    </source>
</evidence>
<dbReference type="AlphaFoldDB" id="A0A368TXV3"/>
<evidence type="ECO:0000313" key="3">
    <source>
        <dbReference type="Proteomes" id="UP000253204"/>
    </source>
</evidence>
<dbReference type="Pfam" id="PF01609">
    <property type="entry name" value="DDE_Tnp_1"/>
    <property type="match status" value="1"/>
</dbReference>
<sequence>DELYPDLLKIARLVLKQADRGQRQVLEGGDGSAAQQKWLDALAHYRELMSRVIEQTQRRVIQGERVPSSDKLVSLFEPHTDIIVKGFRDVQYGHKINLSSEVSGFITALTIEEGNPGDKTLFLPILDFHRSVLGKLPRAVVADGGYASQANVAAGRAMGLKHVVFHKPVGVSLTAMGVKSKTFNALRHFRAGVEGNISELKRAFGAAKAKWKGHDGFKAFVWASALSYNLVRLARLGPD</sequence>
<dbReference type="InterPro" id="IPR002559">
    <property type="entry name" value="Transposase_11"/>
</dbReference>
<reference evidence="2 3" key="1">
    <citation type="submission" date="2018-07" db="EMBL/GenBank/DDBJ databases">
        <title>Halomonas rutogse sp. nov., isolated from Lake TangqianCo on Tibetan Plateau.</title>
        <authorList>
            <person name="Lu H."/>
            <person name="Xing P."/>
            <person name="Wu Q."/>
        </authorList>
    </citation>
    <scope>NUCLEOTIDE SEQUENCE [LARGE SCALE GENOMIC DNA]</scope>
    <source>
        <strain evidence="2 3">TQ8S</strain>
    </source>
</reference>
<dbReference type="GO" id="GO:0003677">
    <property type="term" value="F:DNA binding"/>
    <property type="evidence" value="ECO:0007669"/>
    <property type="project" value="InterPro"/>
</dbReference>
<dbReference type="RefSeq" id="WP_147273757.1">
    <property type="nucleotide sequence ID" value="NZ_QPIJ01000037.1"/>
</dbReference>
<accession>A0A368TXV3</accession>
<dbReference type="GO" id="GO:0006313">
    <property type="term" value="P:DNA transposition"/>
    <property type="evidence" value="ECO:0007669"/>
    <property type="project" value="InterPro"/>
</dbReference>
<dbReference type="GO" id="GO:0004803">
    <property type="term" value="F:transposase activity"/>
    <property type="evidence" value="ECO:0007669"/>
    <property type="project" value="InterPro"/>
</dbReference>
<dbReference type="EMBL" id="QPIJ01000037">
    <property type="protein sequence ID" value="RCV88722.1"/>
    <property type="molecule type" value="Genomic_DNA"/>
</dbReference>
<name>A0A368TXV3_9GAMM</name>
<organism evidence="2 3">
    <name type="scientific">Vreelandella rituensis</name>
    <dbReference type="NCBI Taxonomy" id="2282306"/>
    <lineage>
        <taxon>Bacteria</taxon>
        <taxon>Pseudomonadati</taxon>
        <taxon>Pseudomonadota</taxon>
        <taxon>Gammaproteobacteria</taxon>
        <taxon>Oceanospirillales</taxon>
        <taxon>Halomonadaceae</taxon>
        <taxon>Vreelandella</taxon>
    </lineage>
</organism>
<dbReference type="Proteomes" id="UP000253204">
    <property type="component" value="Unassembled WGS sequence"/>
</dbReference>
<comment type="caution">
    <text evidence="2">The sequence shown here is derived from an EMBL/GenBank/DDBJ whole genome shotgun (WGS) entry which is preliminary data.</text>
</comment>
<feature type="non-terminal residue" evidence="2">
    <location>
        <position position="1"/>
    </location>
</feature>
<evidence type="ECO:0000313" key="2">
    <source>
        <dbReference type="EMBL" id="RCV88722.1"/>
    </source>
</evidence>
<gene>
    <name evidence="2" type="ORF">DU506_14155</name>
</gene>
<proteinExistence type="predicted"/>
<dbReference type="OrthoDB" id="5407466at2"/>